<organism evidence="1 2">
    <name type="scientific">Acinetobacter bereziniae</name>
    <name type="common">Acinetobacter genomosp. 10</name>
    <dbReference type="NCBI Taxonomy" id="106648"/>
    <lineage>
        <taxon>Bacteria</taxon>
        <taxon>Pseudomonadati</taxon>
        <taxon>Pseudomonadota</taxon>
        <taxon>Gammaproteobacteria</taxon>
        <taxon>Moraxellales</taxon>
        <taxon>Moraxellaceae</taxon>
        <taxon>Acinetobacter</taxon>
    </lineage>
</organism>
<dbReference type="Proteomes" id="UP000644140">
    <property type="component" value="Chromosome"/>
</dbReference>
<dbReference type="InterPro" id="IPR036388">
    <property type="entry name" value="WH-like_DNA-bd_sf"/>
</dbReference>
<dbReference type="InterPro" id="IPR016032">
    <property type="entry name" value="Sig_transdc_resp-reg_C-effctor"/>
</dbReference>
<evidence type="ECO:0000313" key="2">
    <source>
        <dbReference type="Proteomes" id="UP000644140"/>
    </source>
</evidence>
<proteinExistence type="predicted"/>
<protein>
    <submittedName>
        <fullName evidence="1">Helix-turn-helix domain-containing protein</fullName>
    </submittedName>
</protein>
<dbReference type="GO" id="GO:0003677">
    <property type="term" value="F:DNA binding"/>
    <property type="evidence" value="ECO:0007669"/>
    <property type="project" value="InterPro"/>
</dbReference>
<reference evidence="1" key="1">
    <citation type="submission" date="2022-02" db="EMBL/GenBank/DDBJ databases">
        <title>Characterization of Tn125 harboring carbapenem-resistant Acinetobacter bereziniae clinical isolates.</title>
        <authorList>
            <person name="Wong N.-K."/>
            <person name="Pan Q."/>
        </authorList>
    </citation>
    <scope>NUCLEOTIDE SEQUENCE</scope>
    <source>
        <strain evidence="1">GD03393</strain>
    </source>
</reference>
<gene>
    <name evidence="1" type="ORF">I9054_007795</name>
</gene>
<dbReference type="Gene3D" id="1.10.10.10">
    <property type="entry name" value="Winged helix-like DNA-binding domain superfamily/Winged helix DNA-binding domain"/>
    <property type="match status" value="1"/>
</dbReference>
<dbReference type="AlphaFoldDB" id="A0A8I1A6B5"/>
<accession>A0A8I1A6B5</accession>
<name>A0A8I1A6B5_ACIBZ</name>
<evidence type="ECO:0000313" key="1">
    <source>
        <dbReference type="EMBL" id="UUN99343.1"/>
    </source>
</evidence>
<dbReference type="SUPFAM" id="SSF46894">
    <property type="entry name" value="C-terminal effector domain of the bipartite response regulators"/>
    <property type="match status" value="1"/>
</dbReference>
<dbReference type="GO" id="GO:0006355">
    <property type="term" value="P:regulation of DNA-templated transcription"/>
    <property type="evidence" value="ECO:0007669"/>
    <property type="project" value="InterPro"/>
</dbReference>
<dbReference type="RefSeq" id="WP_151780831.1">
    <property type="nucleotide sequence ID" value="NZ_BKNL01000010.1"/>
</dbReference>
<dbReference type="EMBL" id="CP092085">
    <property type="protein sequence ID" value="UUN99343.1"/>
    <property type="molecule type" value="Genomic_DNA"/>
</dbReference>
<sequence length="272" mass="31724">MDEKTDALNENLKQTQKDSLANQKLRFALIACKNDLLNTASLALITIQIWDMYKGLFWCTSHPSQLPTQQHIEYPFESQNEYVYKAPILDIKTHYIYGEVILFNRFKQENIFGQLAATQCAEMIVQKINQEPIQCLSIQAYSNQYEIKINHLPVLLTPRQFEIICILILNPMGLSLEQLHLYLYEDENISLNTLKSEISYLKNKVGELICARTYQIQAEVFADFKLLEEALDAGYLDTIRELDQGDYFTKCKSPFLRKWQQILRIRIQNLLG</sequence>